<organism evidence="1 2">
    <name type="scientific">Trichophyton rubrum (strain ATCC MYA-4607 / CBS 118892)</name>
    <name type="common">Athlete's foot fungus</name>
    <dbReference type="NCBI Taxonomy" id="559305"/>
    <lineage>
        <taxon>Eukaryota</taxon>
        <taxon>Fungi</taxon>
        <taxon>Dikarya</taxon>
        <taxon>Ascomycota</taxon>
        <taxon>Pezizomycotina</taxon>
        <taxon>Eurotiomycetes</taxon>
        <taxon>Eurotiomycetidae</taxon>
        <taxon>Onygenales</taxon>
        <taxon>Arthrodermataceae</taxon>
        <taxon>Trichophyton</taxon>
    </lineage>
</organism>
<evidence type="ECO:0000313" key="1">
    <source>
        <dbReference type="EMBL" id="KFL60634.1"/>
    </source>
</evidence>
<reference evidence="2" key="1">
    <citation type="journal article" date="2012" name="MBio">
        <title>Comparative genome analysis of Trichophyton rubrum and related dermatophytes reveals candidate genes involved in infection.</title>
        <authorList>
            <person name="Martinez D.A."/>
            <person name="Oliver B.G."/>
            <person name="Graeser Y."/>
            <person name="Goldberg J.M."/>
            <person name="Li W."/>
            <person name="Martinez-Rossi N.M."/>
            <person name="Monod M."/>
            <person name="Shelest E."/>
            <person name="Barton R.C."/>
            <person name="Birch E."/>
            <person name="Brakhage A.A."/>
            <person name="Chen Z."/>
            <person name="Gurr S.J."/>
            <person name="Heiman D."/>
            <person name="Heitman J."/>
            <person name="Kosti I."/>
            <person name="Rossi A."/>
            <person name="Saif S."/>
            <person name="Samalova M."/>
            <person name="Saunders C.W."/>
            <person name="Shea T."/>
            <person name="Summerbell R.C."/>
            <person name="Xu J."/>
            <person name="Young S."/>
            <person name="Zeng Q."/>
            <person name="Birren B.W."/>
            <person name="Cuomo C.A."/>
            <person name="White T.C."/>
        </authorList>
    </citation>
    <scope>NUCLEOTIDE SEQUENCE [LARGE SCALE GENOMIC DNA]</scope>
    <source>
        <strain evidence="2">ATCC MYA-4607 / CBS 118892</strain>
    </source>
</reference>
<sequence>MLVSPRQELRIAVTKEDLPSFEYIGDKDSVASVVYLRLGGCCQGALVCRHEPHIQEFGFIFLNLKLCENVRSSAFNIVAHKARIRSSGWSESFWRVCAVGSGA</sequence>
<dbReference type="AlphaFoldDB" id="A0A080WH78"/>
<dbReference type="HOGENOM" id="CLU_2265623_0_0_1"/>
<dbReference type="RefSeq" id="XP_047605455.1">
    <property type="nucleotide sequence ID" value="XM_047750799.1"/>
</dbReference>
<evidence type="ECO:0000313" key="2">
    <source>
        <dbReference type="Proteomes" id="UP000008864"/>
    </source>
</evidence>
<dbReference type="GeneID" id="71777117"/>
<proteinExistence type="predicted"/>
<dbReference type="EMBL" id="GG700649">
    <property type="protein sequence ID" value="KFL60634.1"/>
    <property type="molecule type" value="Genomic_DNA"/>
</dbReference>
<keyword evidence="2" id="KW-1185">Reference proteome</keyword>
<accession>A0A080WH78</accession>
<dbReference type="InParanoid" id="A0A080WH78"/>
<dbReference type="VEuPathDB" id="FungiDB:TERG_11733"/>
<dbReference type="Proteomes" id="UP000008864">
    <property type="component" value="Unassembled WGS sequence"/>
</dbReference>
<gene>
    <name evidence="1" type="ORF">TERG_11733</name>
</gene>
<protein>
    <submittedName>
        <fullName evidence="1">Uncharacterized protein</fullName>
    </submittedName>
</protein>
<name>A0A080WH78_TRIRC</name>